<evidence type="ECO:0000313" key="1">
    <source>
        <dbReference type="EMBL" id="GMH06308.1"/>
    </source>
</evidence>
<name>A0AAD3S8G2_NEPGR</name>
<reference evidence="1" key="1">
    <citation type="submission" date="2023-05" db="EMBL/GenBank/DDBJ databases">
        <title>Nepenthes gracilis genome sequencing.</title>
        <authorList>
            <person name="Fukushima K."/>
        </authorList>
    </citation>
    <scope>NUCLEOTIDE SEQUENCE</scope>
    <source>
        <strain evidence="1">SING2019-196</strain>
    </source>
</reference>
<keyword evidence="2" id="KW-1185">Reference proteome</keyword>
<dbReference type="EMBL" id="BSYO01000006">
    <property type="protein sequence ID" value="GMH06308.1"/>
    <property type="molecule type" value="Genomic_DNA"/>
</dbReference>
<comment type="caution">
    <text evidence="1">The sequence shown here is derived from an EMBL/GenBank/DDBJ whole genome shotgun (WGS) entry which is preliminary data.</text>
</comment>
<sequence>MYTSCMAVKTLPVAPNDMAGVKGDSRSTSSGLFWAHLKGFFDETNGVGDLDEADGVGKSTYAIGAVGADAAGVSVEVDADDGVTVVGGSWRDTSLIVFFIELSC</sequence>
<proteinExistence type="predicted"/>
<organism evidence="1 2">
    <name type="scientific">Nepenthes gracilis</name>
    <name type="common">Slender pitcher plant</name>
    <dbReference type="NCBI Taxonomy" id="150966"/>
    <lineage>
        <taxon>Eukaryota</taxon>
        <taxon>Viridiplantae</taxon>
        <taxon>Streptophyta</taxon>
        <taxon>Embryophyta</taxon>
        <taxon>Tracheophyta</taxon>
        <taxon>Spermatophyta</taxon>
        <taxon>Magnoliopsida</taxon>
        <taxon>eudicotyledons</taxon>
        <taxon>Gunneridae</taxon>
        <taxon>Pentapetalae</taxon>
        <taxon>Caryophyllales</taxon>
        <taxon>Nepenthaceae</taxon>
        <taxon>Nepenthes</taxon>
    </lineage>
</organism>
<evidence type="ECO:0000313" key="2">
    <source>
        <dbReference type="Proteomes" id="UP001279734"/>
    </source>
</evidence>
<dbReference type="AlphaFoldDB" id="A0AAD3S8G2"/>
<accession>A0AAD3S8G2</accession>
<dbReference type="Proteomes" id="UP001279734">
    <property type="component" value="Unassembled WGS sequence"/>
</dbReference>
<protein>
    <submittedName>
        <fullName evidence="1">Uncharacterized protein</fullName>
    </submittedName>
</protein>
<gene>
    <name evidence="1" type="ORF">Nepgr_008148</name>
</gene>